<comment type="caution">
    <text evidence="2">The sequence shown here is derived from an EMBL/GenBank/DDBJ whole genome shotgun (WGS) entry which is preliminary data.</text>
</comment>
<keyword evidence="3" id="KW-1185">Reference proteome</keyword>
<accession>A0A8K0JVV3</accession>
<keyword evidence="1" id="KW-1133">Transmembrane helix</keyword>
<feature type="transmembrane region" description="Helical" evidence="1">
    <location>
        <begin position="55"/>
        <end position="76"/>
    </location>
</feature>
<evidence type="ECO:0000313" key="2">
    <source>
        <dbReference type="EMBL" id="KAG8223343.1"/>
    </source>
</evidence>
<sequence length="103" mass="11690">MIVAKGENKSSPMRYMCRSASRARRPSPYKLMAARGLWALRSVEQQLGVVRFLRTLALFISAAVCFAPTLAVVHVGKFRWILMTIKVLYADFTTYAINVFVLF</sequence>
<organism evidence="2 3">
    <name type="scientific">Ladona fulva</name>
    <name type="common">Scarce chaser dragonfly</name>
    <name type="synonym">Libellula fulva</name>
    <dbReference type="NCBI Taxonomy" id="123851"/>
    <lineage>
        <taxon>Eukaryota</taxon>
        <taxon>Metazoa</taxon>
        <taxon>Ecdysozoa</taxon>
        <taxon>Arthropoda</taxon>
        <taxon>Hexapoda</taxon>
        <taxon>Insecta</taxon>
        <taxon>Pterygota</taxon>
        <taxon>Palaeoptera</taxon>
        <taxon>Odonata</taxon>
        <taxon>Epiprocta</taxon>
        <taxon>Anisoptera</taxon>
        <taxon>Libelluloidea</taxon>
        <taxon>Libellulidae</taxon>
        <taxon>Ladona</taxon>
    </lineage>
</organism>
<dbReference type="Proteomes" id="UP000792457">
    <property type="component" value="Unassembled WGS sequence"/>
</dbReference>
<dbReference type="AlphaFoldDB" id="A0A8K0JVV3"/>
<evidence type="ECO:0000256" key="1">
    <source>
        <dbReference type="SAM" id="Phobius"/>
    </source>
</evidence>
<proteinExistence type="predicted"/>
<reference evidence="2" key="1">
    <citation type="submission" date="2013-04" db="EMBL/GenBank/DDBJ databases">
        <authorList>
            <person name="Qu J."/>
            <person name="Murali S.C."/>
            <person name="Bandaranaike D."/>
            <person name="Bellair M."/>
            <person name="Blankenburg K."/>
            <person name="Chao H."/>
            <person name="Dinh H."/>
            <person name="Doddapaneni H."/>
            <person name="Downs B."/>
            <person name="Dugan-Rocha S."/>
            <person name="Elkadiri S."/>
            <person name="Gnanaolivu R.D."/>
            <person name="Hernandez B."/>
            <person name="Javaid M."/>
            <person name="Jayaseelan J.C."/>
            <person name="Lee S."/>
            <person name="Li M."/>
            <person name="Ming W."/>
            <person name="Munidasa M."/>
            <person name="Muniz J."/>
            <person name="Nguyen L."/>
            <person name="Ongeri F."/>
            <person name="Osuji N."/>
            <person name="Pu L.-L."/>
            <person name="Puazo M."/>
            <person name="Qu C."/>
            <person name="Quiroz J."/>
            <person name="Raj R."/>
            <person name="Weissenberger G."/>
            <person name="Xin Y."/>
            <person name="Zou X."/>
            <person name="Han Y."/>
            <person name="Richards S."/>
            <person name="Worley K."/>
            <person name="Muzny D."/>
            <person name="Gibbs R."/>
        </authorList>
    </citation>
    <scope>NUCLEOTIDE SEQUENCE</scope>
    <source>
        <strain evidence="2">Sampled in the wild</strain>
    </source>
</reference>
<evidence type="ECO:0000313" key="3">
    <source>
        <dbReference type="Proteomes" id="UP000792457"/>
    </source>
</evidence>
<name>A0A8K0JVV3_LADFU</name>
<reference evidence="2" key="2">
    <citation type="submission" date="2017-10" db="EMBL/GenBank/DDBJ databases">
        <title>Ladona fulva Genome sequencing and assembly.</title>
        <authorList>
            <person name="Murali S."/>
            <person name="Richards S."/>
            <person name="Bandaranaike D."/>
            <person name="Bellair M."/>
            <person name="Blankenburg K."/>
            <person name="Chao H."/>
            <person name="Dinh H."/>
            <person name="Doddapaneni H."/>
            <person name="Dugan-Rocha S."/>
            <person name="Elkadiri S."/>
            <person name="Gnanaolivu R."/>
            <person name="Hernandez B."/>
            <person name="Skinner E."/>
            <person name="Javaid M."/>
            <person name="Lee S."/>
            <person name="Li M."/>
            <person name="Ming W."/>
            <person name="Munidasa M."/>
            <person name="Muniz J."/>
            <person name="Nguyen L."/>
            <person name="Hughes D."/>
            <person name="Osuji N."/>
            <person name="Pu L.-L."/>
            <person name="Puazo M."/>
            <person name="Qu C."/>
            <person name="Quiroz J."/>
            <person name="Raj R."/>
            <person name="Weissenberger G."/>
            <person name="Xin Y."/>
            <person name="Zou X."/>
            <person name="Han Y."/>
            <person name="Worley K."/>
            <person name="Muzny D."/>
            <person name="Gibbs R."/>
        </authorList>
    </citation>
    <scope>NUCLEOTIDE SEQUENCE</scope>
    <source>
        <strain evidence="2">Sampled in the wild</strain>
    </source>
</reference>
<protein>
    <submittedName>
        <fullName evidence="2">Uncharacterized protein</fullName>
    </submittedName>
</protein>
<dbReference type="EMBL" id="KZ308157">
    <property type="protein sequence ID" value="KAG8223343.1"/>
    <property type="molecule type" value="Genomic_DNA"/>
</dbReference>
<gene>
    <name evidence="2" type="ORF">J437_LFUL001221</name>
</gene>
<keyword evidence="1" id="KW-0472">Membrane</keyword>
<keyword evidence="1" id="KW-0812">Transmembrane</keyword>